<keyword evidence="1" id="KW-0472">Membrane</keyword>
<feature type="transmembrane region" description="Helical" evidence="1">
    <location>
        <begin position="42"/>
        <end position="61"/>
    </location>
</feature>
<dbReference type="EMBL" id="CP019454">
    <property type="protein sequence ID" value="AUW93951.1"/>
    <property type="molecule type" value="Genomic_DNA"/>
</dbReference>
<reference evidence="2 3" key="1">
    <citation type="journal article" date="2019" name="Sci. Rep.">
        <title>Sulfobacillus thermotolerans: new insights into resistance and metabolic capacities of acidophilic chemolithotrophs.</title>
        <authorList>
            <person name="Panyushkina A.E."/>
            <person name="Babenko V.V."/>
            <person name="Nikitina A.S."/>
            <person name="Selezneva O.V."/>
            <person name="Tsaplina I.A."/>
            <person name="Letarova M.A."/>
            <person name="Kostryukova E.S."/>
            <person name="Letarov A.V."/>
        </authorList>
    </citation>
    <scope>NUCLEOTIDE SEQUENCE [LARGE SCALE GENOMIC DNA]</scope>
    <source>
        <strain evidence="2 3">Kr1</strain>
    </source>
</reference>
<organism evidence="2 3">
    <name type="scientific">Sulfobacillus thermotolerans</name>
    <dbReference type="NCBI Taxonomy" id="338644"/>
    <lineage>
        <taxon>Bacteria</taxon>
        <taxon>Bacillati</taxon>
        <taxon>Bacillota</taxon>
        <taxon>Clostridia</taxon>
        <taxon>Eubacteriales</taxon>
        <taxon>Clostridiales Family XVII. Incertae Sedis</taxon>
        <taxon>Sulfobacillus</taxon>
    </lineage>
</organism>
<protein>
    <submittedName>
        <fullName evidence="2">Uncharacterized protein</fullName>
    </submittedName>
</protein>
<gene>
    <name evidence="2" type="ORF">BXT84_08320</name>
</gene>
<keyword evidence="1" id="KW-0812">Transmembrane</keyword>
<evidence type="ECO:0000256" key="1">
    <source>
        <dbReference type="SAM" id="Phobius"/>
    </source>
</evidence>
<evidence type="ECO:0000313" key="3">
    <source>
        <dbReference type="Proteomes" id="UP000325292"/>
    </source>
</evidence>
<dbReference type="Proteomes" id="UP000325292">
    <property type="component" value="Chromosome"/>
</dbReference>
<keyword evidence="1" id="KW-1133">Transmembrane helix</keyword>
<sequence>MLTVYGATIVTLMMVFYALETRSPWFTLGFAISCWGSASYGFLAGTWPFGIVETVWGVIALRKWYKLYRAARP</sequence>
<accession>A0ABM6RR96</accession>
<proteinExistence type="predicted"/>
<keyword evidence="3" id="KW-1185">Reference proteome</keyword>
<name>A0ABM6RR96_9FIRM</name>
<evidence type="ECO:0000313" key="2">
    <source>
        <dbReference type="EMBL" id="AUW93951.1"/>
    </source>
</evidence>